<reference evidence="2 3" key="1">
    <citation type="journal article" date="2021" name="bioRxiv">
        <title>Chromosome-scale and haplotype-resolved genome assembly of a tetraploid potato cultivar.</title>
        <authorList>
            <person name="Sun H."/>
            <person name="Jiao W.-B."/>
            <person name="Krause K."/>
            <person name="Campoy J.A."/>
            <person name="Goel M."/>
            <person name="Folz-Donahue K."/>
            <person name="Kukat C."/>
            <person name="Huettel B."/>
            <person name="Schneeberger K."/>
        </authorList>
    </citation>
    <scope>NUCLEOTIDE SEQUENCE [LARGE SCALE GENOMIC DNA]</scope>
    <source>
        <strain evidence="2">SolTubOtavaFocal</strain>
        <tissue evidence="2">Leaves</tissue>
    </source>
</reference>
<comment type="caution">
    <text evidence="2">The sequence shown here is derived from an EMBL/GenBank/DDBJ whole genome shotgun (WGS) entry which is preliminary data.</text>
</comment>
<gene>
    <name evidence="2" type="ORF">KY290_025167</name>
</gene>
<evidence type="ECO:0008006" key="4">
    <source>
        <dbReference type="Google" id="ProtNLM"/>
    </source>
</evidence>
<dbReference type="InterPro" id="IPR036397">
    <property type="entry name" value="RNaseH_sf"/>
</dbReference>
<dbReference type="InterPro" id="IPR012337">
    <property type="entry name" value="RNaseH-like_sf"/>
</dbReference>
<organism evidence="2 3">
    <name type="scientific">Solanum tuberosum</name>
    <name type="common">Potato</name>
    <dbReference type="NCBI Taxonomy" id="4113"/>
    <lineage>
        <taxon>Eukaryota</taxon>
        <taxon>Viridiplantae</taxon>
        <taxon>Streptophyta</taxon>
        <taxon>Embryophyta</taxon>
        <taxon>Tracheophyta</taxon>
        <taxon>Spermatophyta</taxon>
        <taxon>Magnoliopsida</taxon>
        <taxon>eudicotyledons</taxon>
        <taxon>Gunneridae</taxon>
        <taxon>Pentapetalae</taxon>
        <taxon>asterids</taxon>
        <taxon>lamiids</taxon>
        <taxon>Solanales</taxon>
        <taxon>Solanaceae</taxon>
        <taxon>Solanoideae</taxon>
        <taxon>Solaneae</taxon>
        <taxon>Solanum</taxon>
    </lineage>
</organism>
<sequence>MDSDKDTGWVIYYGATDYMTFDQSLLQAHYKPHRSHVSNANGVSSQFQDLNIKEIIGRGTKRRGLYYVDDVCRAKIKVLRSDNGGEYVNQVLQSSLQNHGINQENIWLSSTTPDQGILNQTVQQESEESPSPVPLVPTNNVPSDDVPEVCVTFEETTTNNLIDDTTSVVSSDDNRNRYQLPRRINRGKAPARYFPDNPKEVKYPIAHYVPVDTFQALSKAL</sequence>
<proteinExistence type="predicted"/>
<dbReference type="Gene3D" id="3.30.420.10">
    <property type="entry name" value="Ribonuclease H-like superfamily/Ribonuclease H"/>
    <property type="match status" value="1"/>
</dbReference>
<dbReference type="EMBL" id="JAIVGD010000018">
    <property type="protein sequence ID" value="KAH0754897.1"/>
    <property type="molecule type" value="Genomic_DNA"/>
</dbReference>
<evidence type="ECO:0000313" key="3">
    <source>
        <dbReference type="Proteomes" id="UP000826656"/>
    </source>
</evidence>
<dbReference type="Proteomes" id="UP000826656">
    <property type="component" value="Unassembled WGS sequence"/>
</dbReference>
<dbReference type="SUPFAM" id="SSF53098">
    <property type="entry name" value="Ribonuclease H-like"/>
    <property type="match status" value="1"/>
</dbReference>
<feature type="region of interest" description="Disordered" evidence="1">
    <location>
        <begin position="121"/>
        <end position="141"/>
    </location>
</feature>
<keyword evidence="3" id="KW-1185">Reference proteome</keyword>
<accession>A0ABQ7UUT6</accession>
<evidence type="ECO:0000256" key="1">
    <source>
        <dbReference type="SAM" id="MobiDB-lite"/>
    </source>
</evidence>
<protein>
    <recommendedName>
        <fullName evidence="4">Integrase core domain containing protein</fullName>
    </recommendedName>
</protein>
<name>A0ABQ7UUT6_SOLTU</name>
<evidence type="ECO:0000313" key="2">
    <source>
        <dbReference type="EMBL" id="KAH0754897.1"/>
    </source>
</evidence>